<evidence type="ECO:0000256" key="13">
    <source>
        <dbReference type="ARBA" id="ARBA00046720"/>
    </source>
</evidence>
<dbReference type="InterPro" id="IPR003891">
    <property type="entry name" value="Initiation_fac_eIF4g_MI"/>
</dbReference>
<sequence length="899" mass="101962">VESVIAEGGASRFSASSGGGGGRGAPQHYPKTVGNSEFLGKTPGQSVQRWVPSRSTRRDVNSSTEKERHDAIFRKIVDKALEEPKYSSLYAQLCLRLAEDAPNFDSSSSEIQTSQKQSTTFRRLLISKLQDEFENRTRNVESKFFWRPQSCRGRGESVPAANVNANAANVCSAVYDKHDNPLTSEEEEQRAIAKIKMLGNIKFIGELGKLDLIHESILHKCIKTVRLRRCLERGEREKRVVRDRCVSAPQLLEKKKRVQLKDMGEDLECLCQIMRTVGPRLDHEKAKSLMDQYFARMRSLMNNKELPARIRFLLQDTVELRENKLGPPQGFHRQRTKDDQPDPPGRSEGSGIGTGPGVIQDRYSPTMGRHRTNPLFNGHGGHIAPPPQSQFDMGPKSFVKSNQVQNQHFLNQNQNHMAQQQVQSKDMPPRFSKKGQINADEQISLRPAQSFLLSKNQVPKLQPQIPSMMPPSAQPPRTQTPPLGQPPQLGLKTNPPPIQEKPQKTSRKPPPAKEELLKMTEAIMADYLSSKNLTEAANGVRDMKAPKHFLPEMLSKIIVCSLDRPDEDKEHVSTLIHALRAESLITAENFMQAFLSVLDQCPKIEQDVPLVKSYLAQFAARAIMAELVSVAELAHPLENGTHFPLFLLCLQQTAKLKDREWLTDLFQQSRVNMQKMLPEIDQNKDRMLEILEGKGLSFLFPLLKLEKELLKQIKADPSPQSIYKWIKDNISPKLHTDKGFVNILMTSFLQYISQELCMADNEEQLAAPSKEQLEQEKQLLLAFKPVMQKFLHDHTELQVSALYALQVHCNAKAFPKGMLLRYFVNFYDMEIIEEEAFLAWKEDITQEFPGKGKALFQVLLWSSSSVVQTFLKTVDDSGKMSFEFVRFRFAANPRPVSQQ</sequence>
<dbReference type="FunFam" id="1.25.40.180:FF:000017">
    <property type="entry name" value="Eukaryotic translation initiation factor 4 gamma 2"/>
    <property type="match status" value="1"/>
</dbReference>
<dbReference type="Gene3D" id="1.25.40.180">
    <property type="match status" value="3"/>
</dbReference>
<dbReference type="Pfam" id="PF02020">
    <property type="entry name" value="W2"/>
    <property type="match status" value="1"/>
</dbReference>
<gene>
    <name evidence="17" type="ORF">GSTENG00025644001</name>
</gene>
<proteinExistence type="inferred from homology"/>
<evidence type="ECO:0000259" key="15">
    <source>
        <dbReference type="PROSITE" id="PS51363"/>
    </source>
</evidence>
<comment type="similarity">
    <text evidence="1">Belongs to the eukaryotic initiation factor 4G family.</text>
</comment>
<dbReference type="KEGG" id="tng:GSTEN00025644G001"/>
<dbReference type="SMART" id="SM00543">
    <property type="entry name" value="MIF4G"/>
    <property type="match status" value="1"/>
</dbReference>
<evidence type="ECO:0000256" key="1">
    <source>
        <dbReference type="ARBA" id="ARBA00005775"/>
    </source>
</evidence>
<dbReference type="EMBL" id="CAAE01014769">
    <property type="protein sequence ID" value="CAG05583.1"/>
    <property type="molecule type" value="Genomic_DNA"/>
</dbReference>
<dbReference type="PANTHER" id="PTHR23253:SF9">
    <property type="entry name" value="EUKARYOTIC TRANSLATION INITIATION FACTOR 4 GAMMA 2"/>
    <property type="match status" value="1"/>
</dbReference>
<dbReference type="CDD" id="cd11559">
    <property type="entry name" value="W2_eIF4G1_like"/>
    <property type="match status" value="1"/>
</dbReference>
<reference evidence="17" key="2">
    <citation type="submission" date="2004-02" db="EMBL/GenBank/DDBJ databases">
        <authorList>
            <consortium name="Genoscope"/>
            <consortium name="Whitehead Institute Centre for Genome Research"/>
        </authorList>
    </citation>
    <scope>NUCLEOTIDE SEQUENCE</scope>
</reference>
<dbReference type="PROSITE" id="PS51363">
    <property type="entry name" value="W2"/>
    <property type="match status" value="1"/>
</dbReference>
<dbReference type="Pfam" id="PF02847">
    <property type="entry name" value="MA3"/>
    <property type="match status" value="1"/>
</dbReference>
<evidence type="ECO:0000256" key="3">
    <source>
        <dbReference type="ARBA" id="ARBA00022491"/>
    </source>
</evidence>
<evidence type="ECO:0000256" key="11">
    <source>
        <dbReference type="ARBA" id="ARBA00037759"/>
    </source>
</evidence>
<evidence type="ECO:0000259" key="16">
    <source>
        <dbReference type="PROSITE" id="PS51366"/>
    </source>
</evidence>
<dbReference type="PANTHER" id="PTHR23253">
    <property type="entry name" value="EUKARYOTIC TRANSLATION INITIATION FACTOR 4 GAMMA"/>
    <property type="match status" value="1"/>
</dbReference>
<keyword evidence="2" id="KW-0488">Methylation</keyword>
<keyword evidence="5" id="KW-0396">Initiation factor</keyword>
<feature type="non-terminal residue" evidence="17">
    <location>
        <position position="899"/>
    </location>
</feature>
<dbReference type="Pfam" id="PF02854">
    <property type="entry name" value="MIF4G"/>
    <property type="match status" value="1"/>
</dbReference>
<dbReference type="GO" id="GO:0016281">
    <property type="term" value="C:eukaryotic translation initiation factor 4F complex"/>
    <property type="evidence" value="ECO:0007669"/>
    <property type="project" value="TreeGrafter"/>
</dbReference>
<dbReference type="PROSITE" id="PS51366">
    <property type="entry name" value="MI"/>
    <property type="match status" value="1"/>
</dbReference>
<evidence type="ECO:0000256" key="2">
    <source>
        <dbReference type="ARBA" id="ARBA00022481"/>
    </source>
</evidence>
<feature type="compositionally biased region" description="Basic and acidic residues" evidence="14">
    <location>
        <begin position="56"/>
        <end position="67"/>
    </location>
</feature>
<feature type="region of interest" description="Disordered" evidence="14">
    <location>
        <begin position="462"/>
        <end position="512"/>
    </location>
</feature>
<evidence type="ECO:0000256" key="5">
    <source>
        <dbReference type="ARBA" id="ARBA00022540"/>
    </source>
</evidence>
<dbReference type="AlphaFoldDB" id="Q4S199"/>
<feature type="region of interest" description="Disordered" evidence="14">
    <location>
        <begin position="323"/>
        <end position="396"/>
    </location>
</feature>
<dbReference type="SMART" id="SM00515">
    <property type="entry name" value="eIF5C"/>
    <property type="match status" value="1"/>
</dbReference>
<accession>Q4S199</accession>
<keyword evidence="6" id="KW-0597">Phosphoprotein</keyword>
<dbReference type="FunFam" id="1.25.40.180:FF:000007">
    <property type="entry name" value="Eukaryotic translation initiation factor 4 gamma 2"/>
    <property type="match status" value="1"/>
</dbReference>
<keyword evidence="10" id="KW-0007">Acetylation</keyword>
<keyword evidence="8" id="KW-0810">Translation regulation</keyword>
<protein>
    <recommendedName>
        <fullName evidence="12">Eukaryotic translation initiation factor 4 gamma 2</fullName>
    </recommendedName>
</protein>
<organism evidence="17">
    <name type="scientific">Tetraodon nigroviridis</name>
    <name type="common">Spotted green pufferfish</name>
    <name type="synonym">Chelonodon nigroviridis</name>
    <dbReference type="NCBI Taxonomy" id="99883"/>
    <lineage>
        <taxon>Eukaryota</taxon>
        <taxon>Metazoa</taxon>
        <taxon>Chordata</taxon>
        <taxon>Craniata</taxon>
        <taxon>Vertebrata</taxon>
        <taxon>Euteleostomi</taxon>
        <taxon>Actinopterygii</taxon>
        <taxon>Neopterygii</taxon>
        <taxon>Teleostei</taxon>
        <taxon>Neoteleostei</taxon>
        <taxon>Acanthomorphata</taxon>
        <taxon>Eupercaria</taxon>
        <taxon>Tetraodontiformes</taxon>
        <taxon>Tetradontoidea</taxon>
        <taxon>Tetraodontidae</taxon>
        <taxon>Tetraodon</taxon>
    </lineage>
</organism>
<keyword evidence="4" id="KW-1017">Isopeptide bond</keyword>
<keyword evidence="3" id="KW-0678">Repressor</keyword>
<dbReference type="GO" id="GO:0003743">
    <property type="term" value="F:translation initiation factor activity"/>
    <property type="evidence" value="ECO:0007669"/>
    <property type="project" value="UniProtKB-KW"/>
</dbReference>
<feature type="region of interest" description="Disordered" evidence="14">
    <location>
        <begin position="1"/>
        <end position="67"/>
    </location>
</feature>
<dbReference type="GO" id="GO:0006417">
    <property type="term" value="P:regulation of translation"/>
    <property type="evidence" value="ECO:0007669"/>
    <property type="project" value="UniProtKB-KW"/>
</dbReference>
<dbReference type="InterPro" id="IPR016024">
    <property type="entry name" value="ARM-type_fold"/>
</dbReference>
<feature type="domain" description="MI" evidence="16">
    <location>
        <begin position="515"/>
        <end position="638"/>
    </location>
</feature>
<dbReference type="GO" id="GO:0003729">
    <property type="term" value="F:mRNA binding"/>
    <property type="evidence" value="ECO:0007669"/>
    <property type="project" value="TreeGrafter"/>
</dbReference>
<evidence type="ECO:0000256" key="7">
    <source>
        <dbReference type="ARBA" id="ARBA00022843"/>
    </source>
</evidence>
<evidence type="ECO:0000313" key="17">
    <source>
        <dbReference type="EMBL" id="CAG05583.1"/>
    </source>
</evidence>
<evidence type="ECO:0000256" key="12">
    <source>
        <dbReference type="ARBA" id="ARBA00040449"/>
    </source>
</evidence>
<reference evidence="17" key="1">
    <citation type="journal article" date="2004" name="Nature">
        <title>Genome duplication in the teleost fish Tetraodon nigroviridis reveals the early vertebrate proto-karyotype.</title>
        <authorList>
            <person name="Jaillon O."/>
            <person name="Aury J.-M."/>
            <person name="Brunet F."/>
            <person name="Petit J.-L."/>
            <person name="Stange-Thomann N."/>
            <person name="Mauceli E."/>
            <person name="Bouneau L."/>
            <person name="Fischer C."/>
            <person name="Ozouf-Costaz C."/>
            <person name="Bernot A."/>
            <person name="Nicaud S."/>
            <person name="Jaffe D."/>
            <person name="Fisher S."/>
            <person name="Lutfalla G."/>
            <person name="Dossat C."/>
            <person name="Segurens B."/>
            <person name="Dasilva C."/>
            <person name="Salanoubat M."/>
            <person name="Levy M."/>
            <person name="Boudet N."/>
            <person name="Castellano S."/>
            <person name="Anthouard V."/>
            <person name="Jubin C."/>
            <person name="Castelli V."/>
            <person name="Katinka M."/>
            <person name="Vacherie B."/>
            <person name="Biemont C."/>
            <person name="Skalli Z."/>
            <person name="Cattolico L."/>
            <person name="Poulain J."/>
            <person name="De Berardinis V."/>
            <person name="Cruaud C."/>
            <person name="Duprat S."/>
            <person name="Brottier P."/>
            <person name="Coutanceau J.-P."/>
            <person name="Gouzy J."/>
            <person name="Parra G."/>
            <person name="Lardier G."/>
            <person name="Chapple C."/>
            <person name="McKernan K.J."/>
            <person name="McEwan P."/>
            <person name="Bosak S."/>
            <person name="Kellis M."/>
            <person name="Volff J.-N."/>
            <person name="Guigo R."/>
            <person name="Zody M.C."/>
            <person name="Mesirov J."/>
            <person name="Lindblad-Toh K."/>
            <person name="Birren B."/>
            <person name="Nusbaum C."/>
            <person name="Kahn D."/>
            <person name="Robinson-Rechavi M."/>
            <person name="Laudet V."/>
            <person name="Schachter V."/>
            <person name="Quetier F."/>
            <person name="Saurin W."/>
            <person name="Scarpelli C."/>
            <person name="Wincker P."/>
            <person name="Lander E.S."/>
            <person name="Weissenbach J."/>
            <person name="Roest Crollius H."/>
        </authorList>
    </citation>
    <scope>NUCLEOTIDE SEQUENCE [LARGE SCALE GENOMIC DNA]</scope>
</reference>
<dbReference type="InterPro" id="IPR003890">
    <property type="entry name" value="MIF4G-like_typ-3"/>
</dbReference>
<evidence type="ECO:0000256" key="4">
    <source>
        <dbReference type="ARBA" id="ARBA00022499"/>
    </source>
</evidence>
<comment type="caution">
    <text evidence="17">The sequence shown here is derived from an EMBL/GenBank/DDBJ whole genome shotgun (WGS) entry which is preliminary data.</text>
</comment>
<evidence type="ECO:0000256" key="9">
    <source>
        <dbReference type="ARBA" id="ARBA00022917"/>
    </source>
</evidence>
<dbReference type="OrthoDB" id="514777at2759"/>
<evidence type="ECO:0000256" key="10">
    <source>
        <dbReference type="ARBA" id="ARBA00022990"/>
    </source>
</evidence>
<comment type="subunit">
    <text evidence="13">Interacts with the serine/threonine protein kinases MKNK1 and MKNK2. Binds EIF4A and EIF3. Interacts with MIF4GD. Interacts with DAZAP2.</text>
</comment>
<feature type="domain" description="W2" evidence="15">
    <location>
        <begin position="692"/>
        <end position="881"/>
    </location>
</feature>
<evidence type="ECO:0000256" key="14">
    <source>
        <dbReference type="SAM" id="MobiDB-lite"/>
    </source>
</evidence>
<comment type="function">
    <text evidence="11">Appears to play a role in the switch from cap-dependent to IRES-mediated translation during mitosis, apoptosis and viral infection. Cleaved by some caspases and viral proteases.</text>
</comment>
<evidence type="ECO:0000256" key="6">
    <source>
        <dbReference type="ARBA" id="ARBA00022553"/>
    </source>
</evidence>
<evidence type="ECO:0000256" key="8">
    <source>
        <dbReference type="ARBA" id="ARBA00022845"/>
    </source>
</evidence>
<feature type="compositionally biased region" description="Low complexity" evidence="14">
    <location>
        <begin position="475"/>
        <end position="491"/>
    </location>
</feature>
<keyword evidence="7" id="KW-0832">Ubl conjugation</keyword>
<dbReference type="InterPro" id="IPR003307">
    <property type="entry name" value="W2_domain"/>
</dbReference>
<keyword evidence="9" id="KW-0648">Protein biosynthesis</keyword>
<name>Q4S199_TETNG</name>
<dbReference type="SUPFAM" id="SSF48371">
    <property type="entry name" value="ARM repeat"/>
    <property type="match status" value="3"/>
</dbReference>
<feature type="compositionally biased region" description="Low complexity" evidence="14">
    <location>
        <begin position="1"/>
        <end position="16"/>
    </location>
</feature>
<dbReference type="SMART" id="SM00544">
    <property type="entry name" value="MA3"/>
    <property type="match status" value="1"/>
</dbReference>